<sequence length="326" mass="36759">MTVLIITKSNDNESVSLVIDAIRERGQQAFRFDTDRFPTEIQLAIRYDSGSQQLTLVSEQGKLDLCEVSAVWYRRIDIGGRIPNTIDKQLRQASVLESRATVQGLIASLQVFHLDPVPVIRRAENKQLQLQIARQVGLDTPRTLIANDPQAVQAFAQTCSGGLITKMLSSFAIYDEHGQEKVVFTNPVSPQDLKELNSLSLCPMTFQEQILKELELRVTVVGKQVFAAAINSQVSERARHDWRRNGLGFIDAWKPYELPHDVGERLLRLMDWFGLNYGAIDLILTPDGRYVFLEINPAGEFFWLERCPGFPISKAITDTLLSCSHC</sequence>
<evidence type="ECO:0000259" key="2">
    <source>
        <dbReference type="PROSITE" id="PS50975"/>
    </source>
</evidence>
<dbReference type="InterPro" id="IPR013651">
    <property type="entry name" value="ATP-grasp_RimK-type"/>
</dbReference>
<evidence type="ECO:0000313" key="3">
    <source>
        <dbReference type="EMBL" id="MBD2536643.1"/>
    </source>
</evidence>
<dbReference type="InterPro" id="IPR048936">
    <property type="entry name" value="MvdD-like_ATPgrasp"/>
</dbReference>
<dbReference type="Proteomes" id="UP000623440">
    <property type="component" value="Unassembled WGS sequence"/>
</dbReference>
<organism evidence="3 4">
    <name type="scientific">Nostoc flagelliforme FACHB-838</name>
    <dbReference type="NCBI Taxonomy" id="2692904"/>
    <lineage>
        <taxon>Bacteria</taxon>
        <taxon>Bacillati</taxon>
        <taxon>Cyanobacteriota</taxon>
        <taxon>Cyanophyceae</taxon>
        <taxon>Nostocales</taxon>
        <taxon>Nostocaceae</taxon>
        <taxon>Nostoc</taxon>
    </lineage>
</organism>
<dbReference type="PROSITE" id="PS50975">
    <property type="entry name" value="ATP_GRASP"/>
    <property type="match status" value="1"/>
</dbReference>
<dbReference type="Gene3D" id="3.30.470.20">
    <property type="entry name" value="ATP-grasp fold, B domain"/>
    <property type="match status" value="1"/>
</dbReference>
<dbReference type="Pfam" id="PF08443">
    <property type="entry name" value="RimK"/>
    <property type="match status" value="1"/>
</dbReference>
<evidence type="ECO:0000313" key="4">
    <source>
        <dbReference type="Proteomes" id="UP000623440"/>
    </source>
</evidence>
<name>A0ABR8E5G3_9NOSO</name>
<protein>
    <submittedName>
        <fullName evidence="3">MvdD family ATP-grasp ribosomal peptide maturase</fullName>
    </submittedName>
</protein>
<keyword evidence="1" id="KW-0547">Nucleotide-binding</keyword>
<proteinExistence type="predicted"/>
<keyword evidence="1" id="KW-0067">ATP-binding</keyword>
<dbReference type="InterPro" id="IPR011761">
    <property type="entry name" value="ATP-grasp"/>
</dbReference>
<dbReference type="PANTHER" id="PTHR21621">
    <property type="entry name" value="RIBOSOMAL PROTEIN S6 MODIFICATION PROTEIN"/>
    <property type="match status" value="1"/>
</dbReference>
<accession>A0ABR8E5G3</accession>
<evidence type="ECO:0000256" key="1">
    <source>
        <dbReference type="PROSITE-ProRule" id="PRU00409"/>
    </source>
</evidence>
<keyword evidence="4" id="KW-1185">Reference proteome</keyword>
<dbReference type="EMBL" id="JACJSI010000516">
    <property type="protein sequence ID" value="MBD2536643.1"/>
    <property type="molecule type" value="Genomic_DNA"/>
</dbReference>
<dbReference type="SUPFAM" id="SSF56059">
    <property type="entry name" value="Glutathione synthetase ATP-binding domain-like"/>
    <property type="match status" value="1"/>
</dbReference>
<gene>
    <name evidence="3" type="ORF">H6G97_48305</name>
</gene>
<dbReference type="InterPro" id="IPR026439">
    <property type="entry name" value="ATP_grasp_rbs_pep_matu_MvdD"/>
</dbReference>
<dbReference type="RefSeq" id="WP_190947337.1">
    <property type="nucleotide sequence ID" value="NZ_JACJSI010000516.1"/>
</dbReference>
<comment type="caution">
    <text evidence="3">The sequence shown here is derived from an EMBL/GenBank/DDBJ whole genome shotgun (WGS) entry which is preliminary data.</text>
</comment>
<dbReference type="PANTHER" id="PTHR21621:SF0">
    <property type="entry name" value="BETA-CITRYLGLUTAMATE SYNTHASE B-RELATED"/>
    <property type="match status" value="1"/>
</dbReference>
<dbReference type="Pfam" id="PF21068">
    <property type="entry name" value="ATPgraspMvdD"/>
    <property type="match status" value="1"/>
</dbReference>
<feature type="domain" description="ATP-grasp" evidence="2">
    <location>
        <begin position="130"/>
        <end position="321"/>
    </location>
</feature>
<reference evidence="3 4" key="1">
    <citation type="journal article" date="2020" name="ISME J.">
        <title>Comparative genomics reveals insights into cyanobacterial evolution and habitat adaptation.</title>
        <authorList>
            <person name="Chen M.Y."/>
            <person name="Teng W.K."/>
            <person name="Zhao L."/>
            <person name="Hu C.X."/>
            <person name="Zhou Y.K."/>
            <person name="Han B.P."/>
            <person name="Song L.R."/>
            <person name="Shu W.S."/>
        </authorList>
    </citation>
    <scope>NUCLEOTIDE SEQUENCE [LARGE SCALE GENOMIC DNA]</scope>
    <source>
        <strain evidence="3 4">FACHB-838</strain>
    </source>
</reference>
<dbReference type="NCBIfam" id="TIGR04184">
    <property type="entry name" value="ATPgraspMvdD"/>
    <property type="match status" value="1"/>
</dbReference>